<dbReference type="Gene3D" id="1.25.10.10">
    <property type="entry name" value="Leucine-rich Repeat Variant"/>
    <property type="match status" value="1"/>
</dbReference>
<gene>
    <name evidence="4" type="ORF">ENUP19_0161G0052</name>
</gene>
<dbReference type="Pfam" id="PF00806">
    <property type="entry name" value="PUF"/>
    <property type="match status" value="8"/>
</dbReference>
<feature type="repeat" description="Pumilio" evidence="2">
    <location>
        <begin position="261"/>
        <end position="296"/>
    </location>
</feature>
<comment type="caution">
    <text evidence="4">The sequence shown here is derived from an EMBL/GenBank/DDBJ whole genome shotgun (WGS) entry which is preliminary data.</text>
</comment>
<feature type="repeat" description="Pumilio" evidence="2">
    <location>
        <begin position="297"/>
        <end position="332"/>
    </location>
</feature>
<dbReference type="CDD" id="cd07920">
    <property type="entry name" value="Pumilio"/>
    <property type="match status" value="1"/>
</dbReference>
<dbReference type="Proteomes" id="UP001628156">
    <property type="component" value="Unassembled WGS sequence"/>
</dbReference>
<dbReference type="InterPro" id="IPR011989">
    <property type="entry name" value="ARM-like"/>
</dbReference>
<dbReference type="InterPro" id="IPR001313">
    <property type="entry name" value="Pumilio_RNA-bd_rpt"/>
</dbReference>
<accession>A0ABQ0DLR2</accession>
<feature type="repeat" description="Pumilio" evidence="2">
    <location>
        <begin position="333"/>
        <end position="368"/>
    </location>
</feature>
<keyword evidence="5" id="KW-1185">Reference proteome</keyword>
<reference evidence="4 5" key="1">
    <citation type="journal article" date="2019" name="PLoS Negl. Trop. Dis.">
        <title>Whole genome sequencing of Entamoeba nuttalli reveals mammalian host-related molecular signatures and a novel octapeptide-repeat surface protein.</title>
        <authorList>
            <person name="Tanaka M."/>
            <person name="Makiuchi T."/>
            <person name="Komiyama T."/>
            <person name="Shiina T."/>
            <person name="Osaki K."/>
            <person name="Tachibana H."/>
        </authorList>
    </citation>
    <scope>NUCLEOTIDE SEQUENCE [LARGE SCALE GENOMIC DNA]</scope>
    <source>
        <strain evidence="4 5">P19-061405</strain>
    </source>
</reference>
<dbReference type="EMBL" id="BAAFRS010000161">
    <property type="protein sequence ID" value="GAB1223793.1"/>
    <property type="molecule type" value="Genomic_DNA"/>
</dbReference>
<feature type="repeat" description="Pumilio" evidence="2">
    <location>
        <begin position="374"/>
        <end position="410"/>
    </location>
</feature>
<dbReference type="InterPro" id="IPR016024">
    <property type="entry name" value="ARM-type_fold"/>
</dbReference>
<evidence type="ECO:0000313" key="4">
    <source>
        <dbReference type="EMBL" id="GAB1223793.1"/>
    </source>
</evidence>
<dbReference type="SMART" id="SM00025">
    <property type="entry name" value="Pumilio"/>
    <property type="match status" value="8"/>
</dbReference>
<protein>
    <recommendedName>
        <fullName evidence="3">PUM-HD domain-containing protein</fullName>
    </recommendedName>
</protein>
<evidence type="ECO:0000313" key="5">
    <source>
        <dbReference type="Proteomes" id="UP001628156"/>
    </source>
</evidence>
<name>A0ABQ0DLR2_9EUKA</name>
<feature type="repeat" description="Pumilio" evidence="2">
    <location>
        <begin position="225"/>
        <end position="260"/>
    </location>
</feature>
<proteinExistence type="predicted"/>
<dbReference type="PANTHER" id="PTHR12537:SF12">
    <property type="entry name" value="MATERNAL PROTEIN PUMILIO"/>
    <property type="match status" value="1"/>
</dbReference>
<organism evidence="4 5">
    <name type="scientific">Entamoeba nuttalli</name>
    <dbReference type="NCBI Taxonomy" id="412467"/>
    <lineage>
        <taxon>Eukaryota</taxon>
        <taxon>Amoebozoa</taxon>
        <taxon>Evosea</taxon>
        <taxon>Archamoebae</taxon>
        <taxon>Mastigamoebida</taxon>
        <taxon>Entamoebidae</taxon>
        <taxon>Entamoeba</taxon>
    </lineage>
</organism>
<dbReference type="SUPFAM" id="SSF48371">
    <property type="entry name" value="ARM repeat"/>
    <property type="match status" value="1"/>
</dbReference>
<keyword evidence="1" id="KW-0677">Repeat</keyword>
<feature type="domain" description="PUM-HD" evidence="3">
    <location>
        <begin position="94"/>
        <end position="437"/>
    </location>
</feature>
<feature type="repeat" description="Pumilio" evidence="2">
    <location>
        <begin position="152"/>
        <end position="188"/>
    </location>
</feature>
<dbReference type="PROSITE" id="PS50302">
    <property type="entry name" value="PUM"/>
    <property type="match status" value="7"/>
</dbReference>
<dbReference type="PROSITE" id="PS50303">
    <property type="entry name" value="PUM_HD"/>
    <property type="match status" value="1"/>
</dbReference>
<feature type="repeat" description="Pumilio" evidence="2">
    <location>
        <begin position="189"/>
        <end position="224"/>
    </location>
</feature>
<evidence type="ECO:0000256" key="1">
    <source>
        <dbReference type="ARBA" id="ARBA00022737"/>
    </source>
</evidence>
<sequence length="438" mass="51082">MRVVTHSIISLLTDEENLSAEDVEIFSGEIKESLESFVPIPLHSYEKIKRSNSACLSSDFIIPFVKCEESMFSYLTPLCSHEITKNNNNEQILTLSSRVLDLMNTQPSFQKKLPNKNKSYSLPELCKDQQGSRKIQQFFEIATEEEIDQIFRLIYSDSIELMIDLFGNYVIQKLVEHGTKKHVHLLFEKLQGNVVKLSLHMYGCRVIQKIIEVLSPEEVRIISSEIKSNVSTFIEDQNGNHVIQKFIDFASEIDLNFMIDEIYTKAVEYSKHPYGCRVIQRLIEKNSQNCVKRVTDKLVEYVWELSINQYGNYVIQHLIQYGTNEQRVEIVNNIKGKLYEYSMKKYSSNVVEKCIRCCETREQIILVNELCNSNVTNKQINEMICDPYANYVIQRLIEMMDFNQKNYFIETFISPNIDSLRRNTHAKHLIQRIVSSTL</sequence>
<dbReference type="PANTHER" id="PTHR12537">
    <property type="entry name" value="RNA BINDING PROTEIN PUMILIO-RELATED"/>
    <property type="match status" value="1"/>
</dbReference>
<evidence type="ECO:0000259" key="3">
    <source>
        <dbReference type="PROSITE" id="PS50303"/>
    </source>
</evidence>
<evidence type="ECO:0000256" key="2">
    <source>
        <dbReference type="PROSITE-ProRule" id="PRU00317"/>
    </source>
</evidence>
<dbReference type="InterPro" id="IPR033133">
    <property type="entry name" value="PUM-HD"/>
</dbReference>
<dbReference type="InterPro" id="IPR033712">
    <property type="entry name" value="Pumilio_RNA-bd"/>
</dbReference>